<dbReference type="GO" id="GO:0009252">
    <property type="term" value="P:peptidoglycan biosynthetic process"/>
    <property type="evidence" value="ECO:0007669"/>
    <property type="project" value="UniProtKB-KW"/>
</dbReference>
<reference evidence="10" key="1">
    <citation type="submission" date="2016-10" db="EMBL/GenBank/DDBJ databases">
        <authorList>
            <person name="Varghese N."/>
            <person name="Submissions S."/>
        </authorList>
    </citation>
    <scope>NUCLEOTIDE SEQUENCE [LARGE SCALE GENOMIC DNA]</scope>
    <source>
        <strain evidence="10">DSM 23439</strain>
    </source>
</reference>
<dbReference type="PANTHER" id="PTHR38038">
    <property type="entry name" value="PENICILLIN-BINDING PROTEIN ACTIVATOR LPOA"/>
    <property type="match status" value="1"/>
</dbReference>
<feature type="chain" id="PRO_5011446779" description="Penicillin-binding protein activator" evidence="8">
    <location>
        <begin position="23"/>
        <end position="576"/>
    </location>
</feature>
<keyword evidence="2" id="KW-0133">Cell shape</keyword>
<evidence type="ECO:0000313" key="10">
    <source>
        <dbReference type="Proteomes" id="UP000199046"/>
    </source>
</evidence>
<evidence type="ECO:0000256" key="5">
    <source>
        <dbReference type="ARBA" id="ARBA00023139"/>
    </source>
</evidence>
<dbReference type="AlphaFoldDB" id="A0A1I1M5Q4"/>
<dbReference type="OrthoDB" id="6708821at2"/>
<dbReference type="PANTHER" id="PTHR38038:SF1">
    <property type="entry name" value="PENICILLIN-BINDING PROTEIN ACTIVATOR LPOA"/>
    <property type="match status" value="1"/>
</dbReference>
<gene>
    <name evidence="9" type="ORF">SAMN05421848_2814</name>
</gene>
<dbReference type="Pfam" id="PF04348">
    <property type="entry name" value="LppC"/>
    <property type="match status" value="1"/>
</dbReference>
<dbReference type="InterPro" id="IPR011990">
    <property type="entry name" value="TPR-like_helical_dom_sf"/>
</dbReference>
<dbReference type="STRING" id="402385.SAMN05421848_2814"/>
<feature type="signal peptide" evidence="8">
    <location>
        <begin position="1"/>
        <end position="22"/>
    </location>
</feature>
<dbReference type="RefSeq" id="WP_090135263.1">
    <property type="nucleotide sequence ID" value="NZ_FOLY01000006.1"/>
</dbReference>
<evidence type="ECO:0000256" key="2">
    <source>
        <dbReference type="ARBA" id="ARBA00022960"/>
    </source>
</evidence>
<evidence type="ECO:0000256" key="3">
    <source>
        <dbReference type="ARBA" id="ARBA00022984"/>
    </source>
</evidence>
<keyword evidence="1 8" id="KW-0732">Signal</keyword>
<protein>
    <recommendedName>
        <fullName evidence="11">Penicillin-binding protein activator</fullName>
    </recommendedName>
</protein>
<keyword evidence="6" id="KW-0998">Cell outer membrane</keyword>
<dbReference type="InterPro" id="IPR007443">
    <property type="entry name" value="LpoA"/>
</dbReference>
<dbReference type="PROSITE" id="PS51257">
    <property type="entry name" value="PROKAR_LIPOPROTEIN"/>
    <property type="match status" value="1"/>
</dbReference>
<dbReference type="CDD" id="cd06339">
    <property type="entry name" value="PBP1_YraM_LppC_lipoprotein-like"/>
    <property type="match status" value="1"/>
</dbReference>
<evidence type="ECO:0000256" key="6">
    <source>
        <dbReference type="ARBA" id="ARBA00023237"/>
    </source>
</evidence>
<keyword evidence="3" id="KW-0573">Peptidoglycan synthesis</keyword>
<dbReference type="SUPFAM" id="SSF53822">
    <property type="entry name" value="Periplasmic binding protein-like I"/>
    <property type="match status" value="1"/>
</dbReference>
<keyword evidence="7" id="KW-0449">Lipoprotein</keyword>
<evidence type="ECO:0000256" key="8">
    <source>
        <dbReference type="SAM" id="SignalP"/>
    </source>
</evidence>
<organism evidence="9 10">
    <name type="scientific">Kushneria avicenniae</name>
    <dbReference type="NCBI Taxonomy" id="402385"/>
    <lineage>
        <taxon>Bacteria</taxon>
        <taxon>Pseudomonadati</taxon>
        <taxon>Pseudomonadota</taxon>
        <taxon>Gammaproteobacteria</taxon>
        <taxon>Oceanospirillales</taxon>
        <taxon>Halomonadaceae</taxon>
        <taxon>Kushneria</taxon>
    </lineage>
</organism>
<name>A0A1I1M5Q4_9GAMM</name>
<dbReference type="GO" id="GO:0031241">
    <property type="term" value="C:periplasmic side of cell outer membrane"/>
    <property type="evidence" value="ECO:0007669"/>
    <property type="project" value="TreeGrafter"/>
</dbReference>
<evidence type="ECO:0000256" key="1">
    <source>
        <dbReference type="ARBA" id="ARBA00022729"/>
    </source>
</evidence>
<dbReference type="GO" id="GO:0030234">
    <property type="term" value="F:enzyme regulator activity"/>
    <property type="evidence" value="ECO:0007669"/>
    <property type="project" value="TreeGrafter"/>
</dbReference>
<dbReference type="Gene3D" id="1.25.40.650">
    <property type="match status" value="1"/>
</dbReference>
<dbReference type="EMBL" id="FOLY01000006">
    <property type="protein sequence ID" value="SFC80827.1"/>
    <property type="molecule type" value="Genomic_DNA"/>
</dbReference>
<evidence type="ECO:0000256" key="7">
    <source>
        <dbReference type="ARBA" id="ARBA00023288"/>
    </source>
</evidence>
<dbReference type="GO" id="GO:0008360">
    <property type="term" value="P:regulation of cell shape"/>
    <property type="evidence" value="ECO:0007669"/>
    <property type="project" value="UniProtKB-KW"/>
</dbReference>
<dbReference type="Gene3D" id="1.25.40.10">
    <property type="entry name" value="Tetratricopeptide repeat domain"/>
    <property type="match status" value="1"/>
</dbReference>
<evidence type="ECO:0008006" key="11">
    <source>
        <dbReference type="Google" id="ProtNLM"/>
    </source>
</evidence>
<dbReference type="Proteomes" id="UP000199046">
    <property type="component" value="Unassembled WGS sequence"/>
</dbReference>
<sequence>MRTSLTRLAGAAMVALTLAGCAGTSGMIDRFGGQSSDDLLRQAQQQQGSEAAATRLQAAELLQRQGNNERALEVAGNIDRSVLPSDQQLQWALLTSRAAMELQDAQTVLDATAIVNSNVALPDSERNTLLERRGLALAMNNEPFEAASLLTALQERTDNTQLNDTIWRQLNRLDPGQLDQLATQGRVAAGWVELARLQRQQGANIGALTDAISRWQSSNSSHPASRRLPSDLTALDEIRDQEIHKIAVFLPQSGPLESIATAVREGIQTRADDVRSQGGQVPELAFYDTAGQDIESLYARATMEGAQAVIGPLSKEQVSQLETRDQVTLPTLALNYGTHDRNSARNLFQYGLSAEDEARQAAQRAQLDGHHSAGVMVPNNEWGSRVLSAFQQQWQQEGGDLVSVQNYDPSASATSAVKSVLHNGRGRPDMLFLLALPGYARQVPPTLDYYDAANLPIYATSHAYEGSPQPRMDHDLDDVMFVDIPWLIPEAAAGGSDALPFESTRERLMQDDQPALIKLHAMGVDAFELARRLPVMRAIGGFELYGATGRLTPAQDGRVVRTLPWAIFRNGQPTLP</sequence>
<evidence type="ECO:0000313" key="9">
    <source>
        <dbReference type="EMBL" id="SFC80827.1"/>
    </source>
</evidence>
<keyword evidence="5" id="KW-0564">Palmitate</keyword>
<keyword evidence="4" id="KW-0472">Membrane</keyword>
<evidence type="ECO:0000256" key="4">
    <source>
        <dbReference type="ARBA" id="ARBA00023136"/>
    </source>
</evidence>
<proteinExistence type="predicted"/>
<dbReference type="InterPro" id="IPR028082">
    <property type="entry name" value="Peripla_BP_I"/>
</dbReference>
<accession>A0A1I1M5Q4</accession>
<keyword evidence="10" id="KW-1185">Reference proteome</keyword>
<dbReference type="Gene3D" id="3.40.50.2300">
    <property type="match status" value="2"/>
</dbReference>